<name>A0A507C576_9FUNG</name>
<dbReference type="Pfam" id="PF03060">
    <property type="entry name" value="NMO"/>
    <property type="match status" value="1"/>
</dbReference>
<keyword evidence="4" id="KW-0560">Oxidoreductase</keyword>
<sequence>MKPSWIKQLTVPLISAPMFLVSSPKTVLPACRAGIVGSFPALNARSDETLDTWIQEIQAGLEESNHNFNAGRTKIRPAPYAVNLIVHKTNPRLAKNLEVVVKNKVPVVITSLGAAKDVIEAVHSYGGVVFHDVINSIHAEKAAKAGVDGLIAVCAGAGGHAGAISPFALIPQLRTFFKGTILLAGSVSDGAGIRAAQTLGADMAYMGTRFIATQESGAAEDYKQMLLRAKTGPAPTFLPIVYTDKVTGVNANFLRESLQKSGFFDKKDMAKVEEDFSSLDSHEGKAWKDIWSAGHGVLNIKDIPTTAELVARLKVEYDEAVRRERED</sequence>
<evidence type="ECO:0000256" key="2">
    <source>
        <dbReference type="ARBA" id="ARBA00022630"/>
    </source>
</evidence>
<proteinExistence type="inferred from homology"/>
<dbReference type="Proteomes" id="UP000319731">
    <property type="component" value="Unassembled WGS sequence"/>
</dbReference>
<dbReference type="Gene3D" id="3.20.20.70">
    <property type="entry name" value="Aldolase class I"/>
    <property type="match status" value="1"/>
</dbReference>
<keyword evidence="7" id="KW-1185">Reference proteome</keyword>
<dbReference type="InterPro" id="IPR013785">
    <property type="entry name" value="Aldolase_TIM"/>
</dbReference>
<gene>
    <name evidence="6" type="ORF">SmJEL517_g04302</name>
</gene>
<protein>
    <submittedName>
        <fullName evidence="6">Nitronate monooxygenase</fullName>
    </submittedName>
</protein>
<organism evidence="6 7">
    <name type="scientific">Synchytrium microbalum</name>
    <dbReference type="NCBI Taxonomy" id="1806994"/>
    <lineage>
        <taxon>Eukaryota</taxon>
        <taxon>Fungi</taxon>
        <taxon>Fungi incertae sedis</taxon>
        <taxon>Chytridiomycota</taxon>
        <taxon>Chytridiomycota incertae sedis</taxon>
        <taxon>Chytridiomycetes</taxon>
        <taxon>Synchytriales</taxon>
        <taxon>Synchytriaceae</taxon>
        <taxon>Synchytrium</taxon>
    </lineage>
</organism>
<evidence type="ECO:0000256" key="3">
    <source>
        <dbReference type="ARBA" id="ARBA00022643"/>
    </source>
</evidence>
<evidence type="ECO:0000256" key="5">
    <source>
        <dbReference type="ARBA" id="ARBA00023033"/>
    </source>
</evidence>
<dbReference type="RefSeq" id="XP_031023763.1">
    <property type="nucleotide sequence ID" value="XM_031170230.1"/>
</dbReference>
<evidence type="ECO:0000313" key="6">
    <source>
        <dbReference type="EMBL" id="TPX32585.1"/>
    </source>
</evidence>
<dbReference type="PANTHER" id="PTHR42747">
    <property type="entry name" value="NITRONATE MONOOXYGENASE-RELATED"/>
    <property type="match status" value="1"/>
</dbReference>
<comment type="similarity">
    <text evidence="1">Belongs to the nitronate monooxygenase family. NMO class I subfamily.</text>
</comment>
<comment type="caution">
    <text evidence="6">The sequence shown here is derived from an EMBL/GenBank/DDBJ whole genome shotgun (WGS) entry which is preliminary data.</text>
</comment>
<dbReference type="OrthoDB" id="10265891at2759"/>
<keyword evidence="2" id="KW-0285">Flavoprotein</keyword>
<dbReference type="EMBL" id="QEAO01000028">
    <property type="protein sequence ID" value="TPX32585.1"/>
    <property type="molecule type" value="Genomic_DNA"/>
</dbReference>
<dbReference type="STRING" id="1806994.A0A507C576"/>
<accession>A0A507C576</accession>
<dbReference type="GO" id="GO:0018580">
    <property type="term" value="F:nitronate monooxygenase activity"/>
    <property type="evidence" value="ECO:0007669"/>
    <property type="project" value="InterPro"/>
</dbReference>
<keyword evidence="3" id="KW-0288">FMN</keyword>
<dbReference type="CDD" id="cd04730">
    <property type="entry name" value="NPD_like"/>
    <property type="match status" value="1"/>
</dbReference>
<dbReference type="PANTHER" id="PTHR42747:SF4">
    <property type="entry name" value="BLR1330 PROTEIN"/>
    <property type="match status" value="1"/>
</dbReference>
<reference evidence="6 7" key="1">
    <citation type="journal article" date="2019" name="Sci. Rep.">
        <title>Comparative genomics of chytrid fungi reveal insights into the obligate biotrophic and pathogenic lifestyle of Synchytrium endobioticum.</title>
        <authorList>
            <person name="van de Vossenberg B.T.L.H."/>
            <person name="Warris S."/>
            <person name="Nguyen H.D.T."/>
            <person name="van Gent-Pelzer M.P.E."/>
            <person name="Joly D.L."/>
            <person name="van de Geest H.C."/>
            <person name="Bonants P.J.M."/>
            <person name="Smith D.S."/>
            <person name="Levesque C.A."/>
            <person name="van der Lee T.A.J."/>
        </authorList>
    </citation>
    <scope>NUCLEOTIDE SEQUENCE [LARGE SCALE GENOMIC DNA]</scope>
    <source>
        <strain evidence="6 7">JEL517</strain>
    </source>
</reference>
<evidence type="ECO:0000256" key="4">
    <source>
        <dbReference type="ARBA" id="ARBA00023002"/>
    </source>
</evidence>
<evidence type="ECO:0000313" key="7">
    <source>
        <dbReference type="Proteomes" id="UP000319731"/>
    </source>
</evidence>
<evidence type="ECO:0000256" key="1">
    <source>
        <dbReference type="ARBA" id="ARBA00009881"/>
    </source>
</evidence>
<dbReference type="SUPFAM" id="SSF51412">
    <property type="entry name" value="Inosine monophosphate dehydrogenase (IMPDH)"/>
    <property type="match status" value="1"/>
</dbReference>
<dbReference type="GeneID" id="42005527"/>
<dbReference type="FunFam" id="3.20.20.70:FF:000210">
    <property type="entry name" value="2-nitropropane dioxygenase"/>
    <property type="match status" value="1"/>
</dbReference>
<dbReference type="AlphaFoldDB" id="A0A507C576"/>
<keyword evidence="5 6" id="KW-0503">Monooxygenase</keyword>
<dbReference type="InterPro" id="IPR004136">
    <property type="entry name" value="NMO"/>
</dbReference>